<dbReference type="Gene3D" id="2.40.10.220">
    <property type="entry name" value="predicted glycosyltransferase like domains"/>
    <property type="match status" value="1"/>
</dbReference>
<accession>A0A0G0Z7S9</accession>
<dbReference type="Pfam" id="PF00437">
    <property type="entry name" value="T2SSE"/>
    <property type="match status" value="1"/>
</dbReference>
<dbReference type="SUPFAM" id="SSF160246">
    <property type="entry name" value="EspE N-terminal domain-like"/>
    <property type="match status" value="1"/>
</dbReference>
<dbReference type="InterPro" id="IPR001482">
    <property type="entry name" value="T2SS/T4SS_dom"/>
</dbReference>
<comment type="similarity">
    <text evidence="1">Belongs to the GSP E family.</text>
</comment>
<dbReference type="FunFam" id="3.40.50.300:FF:000398">
    <property type="entry name" value="Type IV pilus assembly ATPase PilB"/>
    <property type="match status" value="1"/>
</dbReference>
<dbReference type="EMBL" id="LCCZ01000001">
    <property type="protein sequence ID" value="KKS44755.1"/>
    <property type="molecule type" value="Genomic_DNA"/>
</dbReference>
<dbReference type="GO" id="GO:0035438">
    <property type="term" value="F:cyclic-di-GMP binding"/>
    <property type="evidence" value="ECO:0007669"/>
    <property type="project" value="InterPro"/>
</dbReference>
<keyword evidence="2" id="KW-0547">Nucleotide-binding</keyword>
<comment type="caution">
    <text evidence="5">The sequence shown here is derived from an EMBL/GenBank/DDBJ whole genome shotgun (WGS) entry which is preliminary data.</text>
</comment>
<dbReference type="Gene3D" id="3.30.450.90">
    <property type="match status" value="1"/>
</dbReference>
<dbReference type="InterPro" id="IPR003593">
    <property type="entry name" value="AAA+_ATPase"/>
</dbReference>
<evidence type="ECO:0000256" key="3">
    <source>
        <dbReference type="ARBA" id="ARBA00022840"/>
    </source>
</evidence>
<dbReference type="Gene3D" id="3.30.300.160">
    <property type="entry name" value="Type II secretion system, protein E, N-terminal domain"/>
    <property type="match status" value="1"/>
</dbReference>
<dbReference type="AlphaFoldDB" id="A0A0G0Z7S9"/>
<dbReference type="PANTHER" id="PTHR30258:SF1">
    <property type="entry name" value="PROTEIN TRANSPORT PROTEIN HOFB HOMOLOG"/>
    <property type="match status" value="1"/>
</dbReference>
<evidence type="ECO:0000313" key="5">
    <source>
        <dbReference type="EMBL" id="KKS44755.1"/>
    </source>
</evidence>
<feature type="domain" description="Bacterial type II secretion system protein E" evidence="4">
    <location>
        <begin position="385"/>
        <end position="399"/>
    </location>
</feature>
<reference evidence="5 6" key="1">
    <citation type="journal article" date="2015" name="Nature">
        <title>rRNA introns, odd ribosomes, and small enigmatic genomes across a large radiation of phyla.</title>
        <authorList>
            <person name="Brown C.T."/>
            <person name="Hug L.A."/>
            <person name="Thomas B.C."/>
            <person name="Sharon I."/>
            <person name="Castelle C.J."/>
            <person name="Singh A."/>
            <person name="Wilkins M.J."/>
            <person name="Williams K.H."/>
            <person name="Banfield J.F."/>
        </authorList>
    </citation>
    <scope>NUCLEOTIDE SEQUENCE [LARGE SCALE GENOMIC DNA]</scope>
</reference>
<evidence type="ECO:0000256" key="2">
    <source>
        <dbReference type="ARBA" id="ARBA00022741"/>
    </source>
</evidence>
<sequence length="749" mass="84875">MNQIDKILQEALVQNNVLTDIEVQAYWSEAQSRGESLRDFLLQRGVVTKKQMLISLSQNLHLETVDFSKAVIDPSVIGKVSVKFAWYYKFMPIRIEQSLLTIAVANPWDIKIQDEIRMHLGFDIKVVLADEADLLEAIKKYYGFASDMIDRILTKEPMTAQSSASDLGEWIEDIEQSTENPTVSHLVNQIILEAYKKRATDIHIEPYRNRVRFRYRIDGVLIDANLADDVRHFMPQILSRIKILANLSITEKRLPQDGSAVVKTNDQHLDLRISTLPTPRGESMVIRILPTKVMHLSLEKLGFNSESIAKMRELIKRPHGIVFMTGPTGSGKTTTLYACLNEINSSKRKIITIEDPIEYEMAGITQIQVNPKLSFTFATGLRSILRHDPDIIMVGEVRDVETAEIAVRTAMTGHLVFSTLHTNDAASGINRLIDMGVEPYLVVSSVEAFVAQRLIRVICPQCKEEALDCLPAIKEEISKSLNLPERRSLKIYRGAGCEHCNRTGFYGRVAIYEILVLNDAIRTAILEKPRSDYIKKIAAQEGLISLRQNGWKAVLDGITTPEEVMNVTTKDDWAGRKTVVSGEDIPPEEYNQKVIKTKQGSSGCIKNEQNSFWITQKQYESRIYPRCFEPVSIQYRVVKPDPDNLQVMIVEDVEYSTTTEDISAGGLRFATKKIFPVDSILEIKIQLEKGQENISCLAKVCRLEKDQSENIYAVLTYYLDMSRTDRATINKYVERKLNKDGRVAIQGIV</sequence>
<evidence type="ECO:0000313" key="6">
    <source>
        <dbReference type="Proteomes" id="UP000034875"/>
    </source>
</evidence>
<organism evidence="5 6">
    <name type="scientific">candidate division CPR1 bacterium GW2011_GWA2_42_17</name>
    <dbReference type="NCBI Taxonomy" id="1618341"/>
    <lineage>
        <taxon>Bacteria</taxon>
        <taxon>candidate division CPR1</taxon>
    </lineage>
</organism>
<dbReference type="PATRIC" id="fig|1618341.3.peg.16"/>
<dbReference type="Pfam" id="PF05157">
    <property type="entry name" value="MshEN"/>
    <property type="match status" value="1"/>
</dbReference>
<dbReference type="InterPro" id="IPR037257">
    <property type="entry name" value="T2SS_E_N_sf"/>
</dbReference>
<dbReference type="Pfam" id="PF07238">
    <property type="entry name" value="PilZ"/>
    <property type="match status" value="1"/>
</dbReference>
<dbReference type="FunFam" id="3.30.300.160:FF:000002">
    <property type="entry name" value="Type II secretion system protein E"/>
    <property type="match status" value="1"/>
</dbReference>
<gene>
    <name evidence="5" type="ORF">UV05_C0001G0015</name>
</gene>
<proteinExistence type="inferred from homology"/>
<dbReference type="InterPro" id="IPR009875">
    <property type="entry name" value="PilZ_domain"/>
</dbReference>
<dbReference type="SUPFAM" id="SSF52540">
    <property type="entry name" value="P-loop containing nucleoside triphosphate hydrolases"/>
    <property type="match status" value="1"/>
</dbReference>
<evidence type="ECO:0000256" key="1">
    <source>
        <dbReference type="ARBA" id="ARBA00006611"/>
    </source>
</evidence>
<dbReference type="PANTHER" id="PTHR30258">
    <property type="entry name" value="TYPE II SECRETION SYSTEM PROTEIN GSPE-RELATED"/>
    <property type="match status" value="1"/>
</dbReference>
<dbReference type="GO" id="GO:0005524">
    <property type="term" value="F:ATP binding"/>
    <property type="evidence" value="ECO:0007669"/>
    <property type="project" value="UniProtKB-KW"/>
</dbReference>
<name>A0A0G0Z7S9_9BACT</name>
<dbReference type="SMART" id="SM00382">
    <property type="entry name" value="AAA"/>
    <property type="match status" value="1"/>
</dbReference>
<protein>
    <submittedName>
        <fullName evidence="5">Type IV-A pilus assembly ATPase PilB</fullName>
    </submittedName>
</protein>
<dbReference type="GO" id="GO:0016887">
    <property type="term" value="F:ATP hydrolysis activity"/>
    <property type="evidence" value="ECO:0007669"/>
    <property type="project" value="TreeGrafter"/>
</dbReference>
<keyword evidence="3" id="KW-0067">ATP-binding</keyword>
<dbReference type="CDD" id="cd01129">
    <property type="entry name" value="PulE-GspE-like"/>
    <property type="match status" value="1"/>
</dbReference>
<evidence type="ECO:0000259" key="4">
    <source>
        <dbReference type="PROSITE" id="PS00662"/>
    </source>
</evidence>
<dbReference type="InterPro" id="IPR027417">
    <property type="entry name" value="P-loop_NTPase"/>
</dbReference>
<dbReference type="Gene3D" id="3.40.50.300">
    <property type="entry name" value="P-loop containing nucleotide triphosphate hydrolases"/>
    <property type="match status" value="1"/>
</dbReference>
<dbReference type="InterPro" id="IPR007831">
    <property type="entry name" value="T2SS_GspE_N"/>
</dbReference>
<dbReference type="GO" id="GO:0005886">
    <property type="term" value="C:plasma membrane"/>
    <property type="evidence" value="ECO:0007669"/>
    <property type="project" value="TreeGrafter"/>
</dbReference>
<dbReference type="PROSITE" id="PS00662">
    <property type="entry name" value="T2SP_E"/>
    <property type="match status" value="1"/>
</dbReference>
<dbReference type="Proteomes" id="UP000034875">
    <property type="component" value="Unassembled WGS sequence"/>
</dbReference>